<evidence type="ECO:0000313" key="3">
    <source>
        <dbReference type="WBParaSite" id="EVEC_0001310101-mRNA-1"/>
    </source>
</evidence>
<gene>
    <name evidence="1" type="ORF">EVEC_LOCUS12255</name>
</gene>
<reference evidence="1 2" key="2">
    <citation type="submission" date="2018-10" db="EMBL/GenBank/DDBJ databases">
        <authorList>
            <consortium name="Pathogen Informatics"/>
        </authorList>
    </citation>
    <scope>NUCLEOTIDE SEQUENCE [LARGE SCALE GENOMIC DNA]</scope>
</reference>
<accession>A0A0N4VQ09</accession>
<dbReference type="STRING" id="51028.A0A0N4VQ09"/>
<proteinExistence type="predicted"/>
<name>A0A0N4VQ09_ENTVE</name>
<organism evidence="3">
    <name type="scientific">Enterobius vermicularis</name>
    <name type="common">Human pinworm</name>
    <dbReference type="NCBI Taxonomy" id="51028"/>
    <lineage>
        <taxon>Eukaryota</taxon>
        <taxon>Metazoa</taxon>
        <taxon>Ecdysozoa</taxon>
        <taxon>Nematoda</taxon>
        <taxon>Chromadorea</taxon>
        <taxon>Rhabditida</taxon>
        <taxon>Spirurina</taxon>
        <taxon>Oxyuridomorpha</taxon>
        <taxon>Oxyuroidea</taxon>
        <taxon>Oxyuridae</taxon>
        <taxon>Enterobius</taxon>
    </lineage>
</organism>
<dbReference type="WBParaSite" id="EVEC_0001310101-mRNA-1">
    <property type="protein sequence ID" value="EVEC_0001310101-mRNA-1"/>
    <property type="gene ID" value="EVEC_0001310101"/>
</dbReference>
<protein>
    <submittedName>
        <fullName evidence="3">Talin_middle domain-containing protein</fullName>
    </submittedName>
</protein>
<dbReference type="Proteomes" id="UP000274131">
    <property type="component" value="Unassembled WGS sequence"/>
</dbReference>
<keyword evidence="2" id="KW-1185">Reference proteome</keyword>
<reference evidence="3" key="1">
    <citation type="submission" date="2017-02" db="UniProtKB">
        <authorList>
            <consortium name="WormBaseParasite"/>
        </authorList>
    </citation>
    <scope>IDENTIFICATION</scope>
</reference>
<dbReference type="EMBL" id="UXUI01013909">
    <property type="protein sequence ID" value="VDD97504.1"/>
    <property type="molecule type" value="Genomic_DNA"/>
</dbReference>
<dbReference type="OrthoDB" id="5847988at2759"/>
<sequence>MEQQISVLIPGTTQVASDQEAVKNHDGDDSTTIADAAPVNLVASTIPTALITPVNSSSTPPSTSLIDSYSIRRRSMISSNDATDGSIQVERSDGSSSNTLFEELSNTEIIEKLNGMRKRLARTIRDLPNESPKKKQNCTAEKTKLMDATRCLNGACKAMIEAACDGKIEKTTEIINEVIQCADKITSVTERLITKSDSIFEAELASAKTDQMLKSLQDTIICLDKAEECAGNIGSQTVNEMLAKNTALSANIAQLLETFYRRPS</sequence>
<evidence type="ECO:0000313" key="1">
    <source>
        <dbReference type="EMBL" id="VDD97504.1"/>
    </source>
</evidence>
<evidence type="ECO:0000313" key="2">
    <source>
        <dbReference type="Proteomes" id="UP000274131"/>
    </source>
</evidence>
<dbReference type="AlphaFoldDB" id="A0A0N4VQ09"/>